<proteinExistence type="predicted"/>
<dbReference type="AlphaFoldDB" id="A0A6C0CS21"/>
<sequence>MELVVILFIYLFILVSISVLHQFVKKSKKKSILVLGDSHTSVFNHINKKRLMSDVEFSVVTVGGATAQGACNPNSKTNALAKFKDKLASEKKHDGVMVMLGEVDCGFVIWYRKEKYKTSIEEQLDNSVTKLFEFIDNEVRTKYDAEQITVIGANLPTLFDHRNGSNEVANLRKEVKANIRDRTDLTLQYNDILKNETKKRGYKYIDIVQETIDQNTKLVDKKYLHENENDHHLSEAKTALFWKQCMF</sequence>
<dbReference type="Gene3D" id="3.40.50.1110">
    <property type="entry name" value="SGNH hydrolase"/>
    <property type="match status" value="1"/>
</dbReference>
<keyword evidence="1" id="KW-0812">Transmembrane</keyword>
<dbReference type="EMBL" id="MN739484">
    <property type="protein sequence ID" value="QHT07636.1"/>
    <property type="molecule type" value="Genomic_DNA"/>
</dbReference>
<reference evidence="2" key="1">
    <citation type="journal article" date="2020" name="Nature">
        <title>Giant virus diversity and host interactions through global metagenomics.</title>
        <authorList>
            <person name="Schulz F."/>
            <person name="Roux S."/>
            <person name="Paez-Espino D."/>
            <person name="Jungbluth S."/>
            <person name="Walsh D.A."/>
            <person name="Denef V.J."/>
            <person name="McMahon K.D."/>
            <person name="Konstantinidis K.T."/>
            <person name="Eloe-Fadrosh E.A."/>
            <person name="Kyrpides N.C."/>
            <person name="Woyke T."/>
        </authorList>
    </citation>
    <scope>NUCLEOTIDE SEQUENCE</scope>
    <source>
        <strain evidence="2">GVMAG-M-3300021964-36</strain>
    </source>
</reference>
<feature type="transmembrane region" description="Helical" evidence="1">
    <location>
        <begin position="6"/>
        <end position="24"/>
    </location>
</feature>
<evidence type="ECO:0008006" key="3">
    <source>
        <dbReference type="Google" id="ProtNLM"/>
    </source>
</evidence>
<evidence type="ECO:0000313" key="2">
    <source>
        <dbReference type="EMBL" id="QHT07636.1"/>
    </source>
</evidence>
<keyword evidence="1" id="KW-0472">Membrane</keyword>
<evidence type="ECO:0000256" key="1">
    <source>
        <dbReference type="SAM" id="Phobius"/>
    </source>
</evidence>
<organism evidence="2">
    <name type="scientific">viral metagenome</name>
    <dbReference type="NCBI Taxonomy" id="1070528"/>
    <lineage>
        <taxon>unclassified sequences</taxon>
        <taxon>metagenomes</taxon>
        <taxon>organismal metagenomes</taxon>
    </lineage>
</organism>
<accession>A0A6C0CS21</accession>
<dbReference type="InterPro" id="IPR036514">
    <property type="entry name" value="SGNH_hydro_sf"/>
</dbReference>
<protein>
    <recommendedName>
        <fullName evidence="3">SGNH hydrolase-type esterase domain-containing protein</fullName>
    </recommendedName>
</protein>
<name>A0A6C0CS21_9ZZZZ</name>
<dbReference type="SUPFAM" id="SSF52266">
    <property type="entry name" value="SGNH hydrolase"/>
    <property type="match status" value="1"/>
</dbReference>
<keyword evidence="1" id="KW-1133">Transmembrane helix</keyword>